<evidence type="ECO:0008006" key="6">
    <source>
        <dbReference type="Google" id="ProtNLM"/>
    </source>
</evidence>
<keyword evidence="3" id="KW-0812">Transmembrane</keyword>
<keyword evidence="1" id="KW-0547">Nucleotide-binding</keyword>
<feature type="compositionally biased region" description="Polar residues" evidence="2">
    <location>
        <begin position="82"/>
        <end position="91"/>
    </location>
</feature>
<feature type="binding site" evidence="1">
    <location>
        <position position="430"/>
    </location>
    <ligand>
        <name>ATP</name>
        <dbReference type="ChEBI" id="CHEBI:30616"/>
    </ligand>
</feature>
<keyword evidence="3" id="KW-0472">Membrane</keyword>
<reference evidence="4" key="2">
    <citation type="submission" date="2021-09" db="EMBL/GenBank/DDBJ databases">
        <authorList>
            <person name="Jia N."/>
            <person name="Wang J."/>
            <person name="Shi W."/>
            <person name="Du L."/>
            <person name="Sun Y."/>
            <person name="Zhan W."/>
            <person name="Jiang J."/>
            <person name="Wang Q."/>
            <person name="Zhang B."/>
            <person name="Ji P."/>
            <person name="Sakyi L.B."/>
            <person name="Cui X."/>
            <person name="Yuan T."/>
            <person name="Jiang B."/>
            <person name="Yang W."/>
            <person name="Lam T.T.-Y."/>
            <person name="Chang Q."/>
            <person name="Ding S."/>
            <person name="Wang X."/>
            <person name="Zhu J."/>
            <person name="Ruan X."/>
            <person name="Zhao L."/>
            <person name="Wei J."/>
            <person name="Que T."/>
            <person name="Du C."/>
            <person name="Cheng J."/>
            <person name="Dai P."/>
            <person name="Han X."/>
            <person name="Huang E."/>
            <person name="Gao Y."/>
            <person name="Liu J."/>
            <person name="Shao H."/>
            <person name="Ye R."/>
            <person name="Li L."/>
            <person name="Wei W."/>
            <person name="Wang X."/>
            <person name="Wang C."/>
            <person name="Huo Q."/>
            <person name="Li W."/>
            <person name="Guo W."/>
            <person name="Chen H."/>
            <person name="Chen S."/>
            <person name="Zhou L."/>
            <person name="Zhou L."/>
            <person name="Ni X."/>
            <person name="Tian J."/>
            <person name="Zhou Y."/>
            <person name="Sheng Y."/>
            <person name="Liu T."/>
            <person name="Pan Y."/>
            <person name="Xia L."/>
            <person name="Li J."/>
            <person name="Zhao F."/>
            <person name="Cao W."/>
        </authorList>
    </citation>
    <scope>NUCLEOTIDE SEQUENCE</scope>
    <source>
        <strain evidence="4">Rmic-2018</strain>
        <tissue evidence="4">Larvae</tissue>
    </source>
</reference>
<feature type="region of interest" description="Disordered" evidence="2">
    <location>
        <begin position="186"/>
        <end position="210"/>
    </location>
</feature>
<name>A0A9J6EGT0_RHIMP</name>
<keyword evidence="3" id="KW-1133">Transmembrane helix</keyword>
<keyword evidence="5" id="KW-1185">Reference proteome</keyword>
<dbReference type="Proteomes" id="UP000821866">
    <property type="component" value="Chromosome 2"/>
</dbReference>
<dbReference type="InterPro" id="IPR017441">
    <property type="entry name" value="Protein_kinase_ATP_BS"/>
</dbReference>
<dbReference type="VEuPathDB" id="VectorBase:LOC119161507"/>
<gene>
    <name evidence="4" type="ORF">HPB51_012892</name>
</gene>
<evidence type="ECO:0000313" key="4">
    <source>
        <dbReference type="EMBL" id="KAH8033439.1"/>
    </source>
</evidence>
<dbReference type="SUPFAM" id="SSF56112">
    <property type="entry name" value="Protein kinase-like (PK-like)"/>
    <property type="match status" value="1"/>
</dbReference>
<dbReference type="Gene3D" id="3.30.200.20">
    <property type="entry name" value="Phosphorylase Kinase, domain 1"/>
    <property type="match status" value="1"/>
</dbReference>
<dbReference type="PROSITE" id="PS00107">
    <property type="entry name" value="PROTEIN_KINASE_ATP"/>
    <property type="match status" value="1"/>
</dbReference>
<feature type="compositionally biased region" description="Acidic residues" evidence="2">
    <location>
        <begin position="69"/>
        <end position="81"/>
    </location>
</feature>
<feature type="compositionally biased region" description="Basic and acidic residues" evidence="2">
    <location>
        <begin position="108"/>
        <end position="128"/>
    </location>
</feature>
<sequence>MQPPQLELSPATCGSAAEYLSSIPPRCTEVEITNATDTSGHLHATDNVVKNLSKNVVVKSASTFQPANAEEDDASILDDDSTPTSAGPSSSEESRMEALRSMESVTIRPEEAVDDAKEQQQNFPKEHSGTLVARGPEPDRSRRPEYDFDNPTSGGTNVYIVAIVGVVPAAGAVIWCVRKMIAKKRENKENPDAPPAEEDDKHTVEQDPPTKYSYIQDAYNKMYAKTIGELMPTWRPEEARATRRWCQGSYCRPSGESTKDSTTLKGLRNQSLTVSAATCFTRADQAPVFFLGPTYVDKKIAGLRAWDPQSTTSQLACLPASSSTHERSCHQLNVSAPTAPSRPTQASQHLVTLNFSLNSPRDLIVKISSVASSAPPYPRASAPVASSPDEVPRDDVRLERVLGEGNFGRVWKATAYGLNGSKRSTPVAVKTLKGTLSFRIHNFSGILLRAAGDVGCAQSA</sequence>
<reference evidence="4" key="1">
    <citation type="journal article" date="2020" name="Cell">
        <title>Large-Scale Comparative Analyses of Tick Genomes Elucidate Their Genetic Diversity and Vector Capacities.</title>
        <authorList>
            <consortium name="Tick Genome and Microbiome Consortium (TIGMIC)"/>
            <person name="Jia N."/>
            <person name="Wang J."/>
            <person name="Shi W."/>
            <person name="Du L."/>
            <person name="Sun Y."/>
            <person name="Zhan W."/>
            <person name="Jiang J.F."/>
            <person name="Wang Q."/>
            <person name="Zhang B."/>
            <person name="Ji P."/>
            <person name="Bell-Sakyi L."/>
            <person name="Cui X.M."/>
            <person name="Yuan T.T."/>
            <person name="Jiang B.G."/>
            <person name="Yang W.F."/>
            <person name="Lam T.T."/>
            <person name="Chang Q.C."/>
            <person name="Ding S.J."/>
            <person name="Wang X.J."/>
            <person name="Zhu J.G."/>
            <person name="Ruan X.D."/>
            <person name="Zhao L."/>
            <person name="Wei J.T."/>
            <person name="Ye R.Z."/>
            <person name="Que T.C."/>
            <person name="Du C.H."/>
            <person name="Zhou Y.H."/>
            <person name="Cheng J.X."/>
            <person name="Dai P.F."/>
            <person name="Guo W.B."/>
            <person name="Han X.H."/>
            <person name="Huang E.J."/>
            <person name="Li L.F."/>
            <person name="Wei W."/>
            <person name="Gao Y.C."/>
            <person name="Liu J.Z."/>
            <person name="Shao H.Z."/>
            <person name="Wang X."/>
            <person name="Wang C.C."/>
            <person name="Yang T.C."/>
            <person name="Huo Q.B."/>
            <person name="Li W."/>
            <person name="Chen H.Y."/>
            <person name="Chen S.E."/>
            <person name="Zhou L.G."/>
            <person name="Ni X.B."/>
            <person name="Tian J.H."/>
            <person name="Sheng Y."/>
            <person name="Liu T."/>
            <person name="Pan Y.S."/>
            <person name="Xia L.Y."/>
            <person name="Li J."/>
            <person name="Zhao F."/>
            <person name="Cao W.C."/>
        </authorList>
    </citation>
    <scope>NUCLEOTIDE SEQUENCE</scope>
    <source>
        <strain evidence="4">Rmic-2018</strain>
    </source>
</reference>
<evidence type="ECO:0000256" key="1">
    <source>
        <dbReference type="PROSITE-ProRule" id="PRU10141"/>
    </source>
</evidence>
<dbReference type="InterPro" id="IPR011009">
    <property type="entry name" value="Kinase-like_dom_sf"/>
</dbReference>
<dbReference type="EMBL" id="JABSTU010000004">
    <property type="protein sequence ID" value="KAH8033439.1"/>
    <property type="molecule type" value="Genomic_DNA"/>
</dbReference>
<comment type="caution">
    <text evidence="4">The sequence shown here is derived from an EMBL/GenBank/DDBJ whole genome shotgun (WGS) entry which is preliminary data.</text>
</comment>
<evidence type="ECO:0000256" key="2">
    <source>
        <dbReference type="SAM" id="MobiDB-lite"/>
    </source>
</evidence>
<feature type="transmembrane region" description="Helical" evidence="3">
    <location>
        <begin position="158"/>
        <end position="177"/>
    </location>
</feature>
<evidence type="ECO:0000256" key="3">
    <source>
        <dbReference type="SAM" id="Phobius"/>
    </source>
</evidence>
<proteinExistence type="predicted"/>
<feature type="region of interest" description="Disordered" evidence="2">
    <location>
        <begin position="63"/>
        <end position="154"/>
    </location>
</feature>
<keyword evidence="1" id="KW-0067">ATP-binding</keyword>
<dbReference type="GO" id="GO:0005524">
    <property type="term" value="F:ATP binding"/>
    <property type="evidence" value="ECO:0007669"/>
    <property type="project" value="UniProtKB-UniRule"/>
</dbReference>
<organism evidence="4 5">
    <name type="scientific">Rhipicephalus microplus</name>
    <name type="common">Cattle tick</name>
    <name type="synonym">Boophilus microplus</name>
    <dbReference type="NCBI Taxonomy" id="6941"/>
    <lineage>
        <taxon>Eukaryota</taxon>
        <taxon>Metazoa</taxon>
        <taxon>Ecdysozoa</taxon>
        <taxon>Arthropoda</taxon>
        <taxon>Chelicerata</taxon>
        <taxon>Arachnida</taxon>
        <taxon>Acari</taxon>
        <taxon>Parasitiformes</taxon>
        <taxon>Ixodida</taxon>
        <taxon>Ixodoidea</taxon>
        <taxon>Ixodidae</taxon>
        <taxon>Rhipicephalinae</taxon>
        <taxon>Rhipicephalus</taxon>
        <taxon>Boophilus</taxon>
    </lineage>
</organism>
<feature type="compositionally biased region" description="Basic and acidic residues" evidence="2">
    <location>
        <begin position="136"/>
        <end position="146"/>
    </location>
</feature>
<evidence type="ECO:0000313" key="5">
    <source>
        <dbReference type="Proteomes" id="UP000821866"/>
    </source>
</evidence>
<protein>
    <recommendedName>
        <fullName evidence="6">Protein kinase domain-containing protein</fullName>
    </recommendedName>
</protein>
<feature type="region of interest" description="Disordered" evidence="2">
    <location>
        <begin position="373"/>
        <end position="392"/>
    </location>
</feature>
<accession>A0A9J6EGT0</accession>
<feature type="compositionally biased region" description="Low complexity" evidence="2">
    <location>
        <begin position="373"/>
        <end position="388"/>
    </location>
</feature>
<dbReference type="AlphaFoldDB" id="A0A9J6EGT0"/>